<dbReference type="Proteomes" id="UP001595685">
    <property type="component" value="Unassembled WGS sequence"/>
</dbReference>
<evidence type="ECO:0000256" key="1">
    <source>
        <dbReference type="SAM" id="MobiDB-lite"/>
    </source>
</evidence>
<accession>A0ABV7WIX6</accession>
<evidence type="ECO:0000313" key="4">
    <source>
        <dbReference type="Proteomes" id="UP001595685"/>
    </source>
</evidence>
<dbReference type="Pfam" id="PF00581">
    <property type="entry name" value="Rhodanese"/>
    <property type="match status" value="1"/>
</dbReference>
<dbReference type="PANTHER" id="PTHR43031:SF1">
    <property type="entry name" value="PYRIDINE NUCLEOTIDE-DISULPHIDE OXIDOREDUCTASE"/>
    <property type="match status" value="1"/>
</dbReference>
<reference evidence="4" key="1">
    <citation type="journal article" date="2019" name="Int. J. Syst. Evol. Microbiol.">
        <title>The Global Catalogue of Microorganisms (GCM) 10K type strain sequencing project: providing services to taxonomists for standard genome sequencing and annotation.</title>
        <authorList>
            <consortium name="The Broad Institute Genomics Platform"/>
            <consortium name="The Broad Institute Genome Sequencing Center for Infectious Disease"/>
            <person name="Wu L."/>
            <person name="Ma J."/>
        </authorList>
    </citation>
    <scope>NUCLEOTIDE SEQUENCE [LARGE SCALE GENOMIC DNA]</scope>
    <source>
        <strain evidence="4">NCAIM B.02333</strain>
    </source>
</reference>
<feature type="region of interest" description="Disordered" evidence="1">
    <location>
        <begin position="1"/>
        <end position="21"/>
    </location>
</feature>
<proteinExistence type="predicted"/>
<dbReference type="EMBL" id="JBHRWW010000012">
    <property type="protein sequence ID" value="MFC3689754.1"/>
    <property type="molecule type" value="Genomic_DNA"/>
</dbReference>
<dbReference type="Gene3D" id="3.40.250.10">
    <property type="entry name" value="Rhodanese-like domain"/>
    <property type="match status" value="1"/>
</dbReference>
<dbReference type="InterPro" id="IPR001763">
    <property type="entry name" value="Rhodanese-like_dom"/>
</dbReference>
<keyword evidence="4" id="KW-1185">Reference proteome</keyword>
<evidence type="ECO:0000259" key="2">
    <source>
        <dbReference type="PROSITE" id="PS50206"/>
    </source>
</evidence>
<dbReference type="SMART" id="SM00450">
    <property type="entry name" value="RHOD"/>
    <property type="match status" value="1"/>
</dbReference>
<dbReference type="PROSITE" id="PS50206">
    <property type="entry name" value="RHODANESE_3"/>
    <property type="match status" value="1"/>
</dbReference>
<protein>
    <submittedName>
        <fullName evidence="3">Rhodanese-like domain-containing protein</fullName>
    </submittedName>
</protein>
<feature type="domain" description="Rhodanese" evidence="2">
    <location>
        <begin position="20"/>
        <end position="106"/>
    </location>
</feature>
<dbReference type="SUPFAM" id="SSF52821">
    <property type="entry name" value="Rhodanese/Cell cycle control phosphatase"/>
    <property type="match status" value="1"/>
</dbReference>
<dbReference type="PANTHER" id="PTHR43031">
    <property type="entry name" value="FAD-DEPENDENT OXIDOREDUCTASE"/>
    <property type="match status" value="1"/>
</dbReference>
<name>A0ABV7WIX6_9MICO</name>
<comment type="caution">
    <text evidence="3">The sequence shown here is derived from an EMBL/GenBank/DDBJ whole genome shotgun (WGS) entry which is preliminary data.</text>
</comment>
<dbReference type="CDD" id="cd00158">
    <property type="entry name" value="RHOD"/>
    <property type="match status" value="1"/>
</dbReference>
<evidence type="ECO:0000313" key="3">
    <source>
        <dbReference type="EMBL" id="MFC3689754.1"/>
    </source>
</evidence>
<organism evidence="3 4">
    <name type="scientific">Aquipuribacter hungaricus</name>
    <dbReference type="NCBI Taxonomy" id="545624"/>
    <lineage>
        <taxon>Bacteria</taxon>
        <taxon>Bacillati</taxon>
        <taxon>Actinomycetota</taxon>
        <taxon>Actinomycetes</taxon>
        <taxon>Micrococcales</taxon>
        <taxon>Intrasporangiaceae</taxon>
        <taxon>Aquipuribacter</taxon>
    </lineage>
</organism>
<dbReference type="InterPro" id="IPR050229">
    <property type="entry name" value="GlpE_sulfurtransferase"/>
</dbReference>
<dbReference type="InterPro" id="IPR036873">
    <property type="entry name" value="Rhodanese-like_dom_sf"/>
</dbReference>
<sequence>MTEVPQVAVTDLPTDPPPGRPGGVVLLDVREDDEWAAGHAPGAVHIPLGEVTSRLDEIPEGDLYVVCRSGGRSQQAAAWLSRNGYDASNVAGGMHAWVDAGRPLVAETGDEPTVR</sequence>
<gene>
    <name evidence="3" type="ORF">ACFOLH_15505</name>
</gene>
<dbReference type="RefSeq" id="WP_340291176.1">
    <property type="nucleotide sequence ID" value="NZ_JBBEOI010000032.1"/>
</dbReference>